<evidence type="ECO:0000313" key="14">
    <source>
        <dbReference type="Proteomes" id="UP000054363"/>
    </source>
</evidence>
<dbReference type="Gene3D" id="2.40.170.20">
    <property type="entry name" value="TonB-dependent receptor, beta-barrel domain"/>
    <property type="match status" value="1"/>
</dbReference>
<name>A0A094JG24_9GAMM</name>
<dbReference type="GO" id="GO:0009279">
    <property type="term" value="C:cell outer membrane"/>
    <property type="evidence" value="ECO:0007669"/>
    <property type="project" value="UniProtKB-SubCell"/>
</dbReference>
<keyword evidence="2 8" id="KW-0813">Transport</keyword>
<gene>
    <name evidence="13" type="ORF">IDSA_02030</name>
</gene>
<keyword evidence="7 8" id="KW-0998">Cell outer membrane</keyword>
<evidence type="ECO:0000313" key="13">
    <source>
        <dbReference type="EMBL" id="KFZ31511.1"/>
    </source>
</evidence>
<dbReference type="eggNOG" id="COG4771">
    <property type="taxonomic scope" value="Bacteria"/>
</dbReference>
<feature type="chain" id="PRO_5001900608" evidence="10">
    <location>
        <begin position="31"/>
        <end position="988"/>
    </location>
</feature>
<dbReference type="Pfam" id="PF07715">
    <property type="entry name" value="Plug"/>
    <property type="match status" value="1"/>
</dbReference>
<sequence>MFDSSLLTKRSPLAIAIGCVFAGSIFTAHAQEEGTDNQQAEEKPQEKITVLGSRIRTDGLDKSSPVEIISASEAVGQGLVTLGDLLRTSTVAAGANQVTAATSTAFVTEGGTGTETLSLRGLGANRTLVLLNGRRIGPAGTRGQVSAFDLNIMPLSAVERVEILKDGASSLYGSDAVAGVVNIITKQGDESNFTVNTSMPMDSGGETVRLSGTFGRSYSKGSFRVVGDYQRQNELANGDRDFFDCGQNYVFDPDSGERADIVDPRTGDFHCDDLLWGHVWIYDYAPDSNVPPGALAQYDYDGNLDQYVPTFNETADDPFDMRTPNGWHPVAYDRESYGVANADHPFQDLESLSPEQEIGTVFGQGELWVSDTATMYGEVLLNRRKTTTNGYRQFWSYIYNENFFAGSDLSEGWTGAQWLSPTPITDHSGSEITVDYRRFVAGVEGVLGDYDWDISIQDSRSDGDYRTKVIFADAIYDNNFSTGSCEGTQSSVRGVDCVDVPWLDPQFLAGNITGDVRDFLFGEEEGNTVYDQMTIEGIISGPVMELPAGMLSMAFGASFQQDEIVDTPGETTLAGNSWGSTSAGITEGKSNTRAVFGELQIPVLRDAPFAERLEFSVSGRYTDVSTYGSDTTYKASLNWLINNGVRVRASRGTSFRSPALYELFLNDQSSFTSQRAVDPCINWGTALSQNRISEQVAENCQADGIPADYPGAAISATVFTGGGAGQLEAETSTAETFGIVWLPEFTDFSMSVDYFNIEIDGEVTLLSAGQIVGGCYASENFATDPLCDQFFRNDVDLRVEEIQGNYLNVAKQINRGIDVQLNYPFSTDFAEFNANYEHTIQLEAARKLLPTSELIDRVGEFGRPKHVGNFTLAMMRDDWTFNWTARYIGEVSNHERFGLGEYRDDATLFGDPVIVKLDSDPVIYHAFSATRDFETEGLSVTLGVANAFDKEPPKVSSIGGVTRMGNAAFYSQYDWLGRRVFLNVSYSF</sequence>
<reference evidence="13 14" key="1">
    <citation type="submission" date="2014-06" db="EMBL/GenBank/DDBJ databases">
        <title>The draft genome sequence of Idiomarina salinarum ISL-52.</title>
        <authorList>
            <person name="Du J."/>
            <person name="Shao Z."/>
        </authorList>
    </citation>
    <scope>NUCLEOTIDE SEQUENCE [LARGE SCALE GENOMIC DNA]</scope>
    <source>
        <strain evidence="13 14">ISL-52</strain>
    </source>
</reference>
<comment type="caution">
    <text evidence="13">The sequence shown here is derived from an EMBL/GenBank/DDBJ whole genome shotgun (WGS) entry which is preliminary data.</text>
</comment>
<protein>
    <submittedName>
        <fullName evidence="13">TonB-dependent receptor</fullName>
    </submittedName>
</protein>
<evidence type="ECO:0000256" key="1">
    <source>
        <dbReference type="ARBA" id="ARBA00004571"/>
    </source>
</evidence>
<dbReference type="PANTHER" id="PTHR47234:SF2">
    <property type="entry name" value="TONB-DEPENDENT RECEPTOR"/>
    <property type="match status" value="1"/>
</dbReference>
<dbReference type="InterPro" id="IPR012910">
    <property type="entry name" value="Plug_dom"/>
</dbReference>
<keyword evidence="5 9" id="KW-0798">TonB box</keyword>
<evidence type="ECO:0000256" key="5">
    <source>
        <dbReference type="ARBA" id="ARBA00023077"/>
    </source>
</evidence>
<keyword evidence="6 8" id="KW-0472">Membrane</keyword>
<evidence type="ECO:0000256" key="7">
    <source>
        <dbReference type="ARBA" id="ARBA00023237"/>
    </source>
</evidence>
<dbReference type="STRING" id="435908.IDSA_02030"/>
<keyword evidence="10" id="KW-0732">Signal</keyword>
<dbReference type="EMBL" id="JPER01000001">
    <property type="protein sequence ID" value="KFZ31511.1"/>
    <property type="molecule type" value="Genomic_DNA"/>
</dbReference>
<dbReference type="SUPFAM" id="SSF56935">
    <property type="entry name" value="Porins"/>
    <property type="match status" value="1"/>
</dbReference>
<evidence type="ECO:0000256" key="10">
    <source>
        <dbReference type="SAM" id="SignalP"/>
    </source>
</evidence>
<keyword evidence="14" id="KW-1185">Reference proteome</keyword>
<evidence type="ECO:0000256" key="6">
    <source>
        <dbReference type="ARBA" id="ARBA00023136"/>
    </source>
</evidence>
<evidence type="ECO:0000256" key="9">
    <source>
        <dbReference type="RuleBase" id="RU003357"/>
    </source>
</evidence>
<dbReference type="InterPro" id="IPR000531">
    <property type="entry name" value="Beta-barrel_TonB"/>
</dbReference>
<comment type="similarity">
    <text evidence="8 9">Belongs to the TonB-dependent receptor family.</text>
</comment>
<feature type="domain" description="TonB-dependent receptor plug" evidence="12">
    <location>
        <begin position="62"/>
        <end position="180"/>
    </location>
</feature>
<evidence type="ECO:0000259" key="12">
    <source>
        <dbReference type="Pfam" id="PF07715"/>
    </source>
</evidence>
<feature type="domain" description="TonB-dependent receptor-like beta-barrel" evidence="11">
    <location>
        <begin position="400"/>
        <end position="946"/>
    </location>
</feature>
<evidence type="ECO:0000256" key="2">
    <source>
        <dbReference type="ARBA" id="ARBA00022448"/>
    </source>
</evidence>
<evidence type="ECO:0000259" key="11">
    <source>
        <dbReference type="Pfam" id="PF00593"/>
    </source>
</evidence>
<organism evidence="13 14">
    <name type="scientific">Pseudidiomarina salinarum</name>
    <dbReference type="NCBI Taxonomy" id="435908"/>
    <lineage>
        <taxon>Bacteria</taxon>
        <taxon>Pseudomonadati</taxon>
        <taxon>Pseudomonadota</taxon>
        <taxon>Gammaproteobacteria</taxon>
        <taxon>Alteromonadales</taxon>
        <taxon>Idiomarinaceae</taxon>
        <taxon>Pseudidiomarina</taxon>
    </lineage>
</organism>
<dbReference type="InterPro" id="IPR037066">
    <property type="entry name" value="Plug_dom_sf"/>
</dbReference>
<feature type="signal peptide" evidence="10">
    <location>
        <begin position="1"/>
        <end position="30"/>
    </location>
</feature>
<evidence type="ECO:0000256" key="8">
    <source>
        <dbReference type="PROSITE-ProRule" id="PRU01360"/>
    </source>
</evidence>
<keyword evidence="13" id="KW-0675">Receptor</keyword>
<dbReference type="InterPro" id="IPR039426">
    <property type="entry name" value="TonB-dep_rcpt-like"/>
</dbReference>
<dbReference type="OrthoDB" id="176248at2"/>
<dbReference type="PROSITE" id="PS52016">
    <property type="entry name" value="TONB_DEPENDENT_REC_3"/>
    <property type="match status" value="1"/>
</dbReference>
<accession>A0A094JG24</accession>
<comment type="subcellular location">
    <subcellularLocation>
        <location evidence="1 8">Cell outer membrane</location>
        <topology evidence="1 8">Multi-pass membrane protein</topology>
    </subcellularLocation>
</comment>
<keyword evidence="3 8" id="KW-1134">Transmembrane beta strand</keyword>
<dbReference type="AlphaFoldDB" id="A0A094JG24"/>
<dbReference type="PANTHER" id="PTHR47234">
    <property type="match status" value="1"/>
</dbReference>
<dbReference type="Proteomes" id="UP000054363">
    <property type="component" value="Unassembled WGS sequence"/>
</dbReference>
<dbReference type="eggNOG" id="COG1629">
    <property type="taxonomic scope" value="Bacteria"/>
</dbReference>
<dbReference type="Gene3D" id="2.170.130.10">
    <property type="entry name" value="TonB-dependent receptor, plug domain"/>
    <property type="match status" value="1"/>
</dbReference>
<dbReference type="Pfam" id="PF00593">
    <property type="entry name" value="TonB_dep_Rec_b-barrel"/>
    <property type="match status" value="1"/>
</dbReference>
<dbReference type="RefSeq" id="WP_034773832.1">
    <property type="nucleotide sequence ID" value="NZ_JPER01000001.1"/>
</dbReference>
<evidence type="ECO:0000256" key="3">
    <source>
        <dbReference type="ARBA" id="ARBA00022452"/>
    </source>
</evidence>
<evidence type="ECO:0000256" key="4">
    <source>
        <dbReference type="ARBA" id="ARBA00022692"/>
    </source>
</evidence>
<dbReference type="InterPro" id="IPR036942">
    <property type="entry name" value="Beta-barrel_TonB_sf"/>
</dbReference>
<keyword evidence="4 8" id="KW-0812">Transmembrane</keyword>
<proteinExistence type="inferred from homology"/>